<reference evidence="2 3" key="1">
    <citation type="submission" date="2018-03" db="EMBL/GenBank/DDBJ databases">
        <authorList>
            <person name="Keele B.F."/>
        </authorList>
    </citation>
    <scope>NUCLEOTIDE SEQUENCE [LARGE SCALE GENOMIC DNA]</scope>
    <source>
        <strain evidence="2 3">CeCT 8812</strain>
    </source>
</reference>
<protein>
    <submittedName>
        <fullName evidence="2">Uncharacterized protein</fullName>
    </submittedName>
</protein>
<evidence type="ECO:0000313" key="2">
    <source>
        <dbReference type="EMBL" id="SPF30824.1"/>
    </source>
</evidence>
<keyword evidence="1" id="KW-1133">Transmembrane helix</keyword>
<keyword evidence="3" id="KW-1185">Reference proteome</keyword>
<proteinExistence type="predicted"/>
<dbReference type="Proteomes" id="UP000244932">
    <property type="component" value="Unassembled WGS sequence"/>
</dbReference>
<evidence type="ECO:0000256" key="1">
    <source>
        <dbReference type="SAM" id="Phobius"/>
    </source>
</evidence>
<evidence type="ECO:0000313" key="3">
    <source>
        <dbReference type="Proteomes" id="UP000244932"/>
    </source>
</evidence>
<gene>
    <name evidence="2" type="ORF">POI8812_03168</name>
</gene>
<keyword evidence="1" id="KW-0812">Transmembrane</keyword>
<dbReference type="AlphaFoldDB" id="A0A2R8AF00"/>
<accession>A0A2R8AF00</accession>
<keyword evidence="1" id="KW-0472">Membrane</keyword>
<feature type="transmembrane region" description="Helical" evidence="1">
    <location>
        <begin position="20"/>
        <end position="39"/>
    </location>
</feature>
<name>A0A2R8AF00_9RHOB</name>
<dbReference type="EMBL" id="OMKW01000004">
    <property type="protein sequence ID" value="SPF30824.1"/>
    <property type="molecule type" value="Genomic_DNA"/>
</dbReference>
<feature type="transmembrane region" description="Helical" evidence="1">
    <location>
        <begin position="46"/>
        <end position="63"/>
    </location>
</feature>
<organism evidence="2 3">
    <name type="scientific">Pontivivens insulae</name>
    <dbReference type="NCBI Taxonomy" id="1639689"/>
    <lineage>
        <taxon>Bacteria</taxon>
        <taxon>Pseudomonadati</taxon>
        <taxon>Pseudomonadota</taxon>
        <taxon>Alphaproteobacteria</taxon>
        <taxon>Rhodobacterales</taxon>
        <taxon>Paracoccaceae</taxon>
        <taxon>Pontivivens</taxon>
    </lineage>
</organism>
<sequence>MVRFSSNLEETCYDARMDIIALTFYAIICGVLSFASPAFGKPMSRLAIGAVVGIAAAAVLPYLKAALAV</sequence>